<dbReference type="SUPFAM" id="SSF142764">
    <property type="entry name" value="YgbK-like"/>
    <property type="match status" value="1"/>
</dbReference>
<keyword evidence="2" id="KW-0808">Transferase</keyword>
<reference evidence="9 10" key="1">
    <citation type="submission" date="2019-07" db="EMBL/GenBank/DDBJ databases">
        <title>Genomic Encyclopedia of Archaeal and Bacterial Type Strains, Phase II (KMG-II): from individual species to whole genera.</title>
        <authorList>
            <person name="Goeker M."/>
        </authorList>
    </citation>
    <scope>NUCLEOTIDE SEQUENCE [LARGE SCALE GENOMIC DNA]</scope>
    <source>
        <strain evidence="9 10">DSM 18850</strain>
    </source>
</reference>
<sequence>MKPILVIADDLTGAAEVGGIAVRYGLSAQIAHTLKQKADVDIEILNTNTRSMNRDHALSHVGSLFTDIDRDRWSWTFLKFDSALRGHIQQEIPFFRALFGMQGVLFCPANPALGRVIQQGMYLVDGIPIADTGFANDPEFPISESAILSLLGAEDWRLLDRMDALRKEYTYVVPAIADNDGLNHWASISPVGHLCAGSAVFFEALLRNRMEERRPATTTGLAERLDHALFICGSNHVSSVNRLNKLNTDDVVYWRKSGEERIVANALREMLMKKGGGVFAIDPTVSADPVAIRHSMAKVIAILNEKCTLRKLIIEGGATASAVLEALQIDALRPIKERAPGVITCEIPTSGLHVTLKPGSYPWTKDLWAF</sequence>
<gene>
    <name evidence="9" type="ORF">BC792_10946</name>
</gene>
<comment type="caution">
    <text evidence="9">The sequence shown here is derived from an EMBL/GenBank/DDBJ whole genome shotgun (WGS) entry which is preliminary data.</text>
</comment>
<dbReference type="OrthoDB" id="9778478at2"/>
<keyword evidence="3" id="KW-0547">Nucleotide-binding</keyword>
<dbReference type="EMBL" id="VNHX01000009">
    <property type="protein sequence ID" value="TYP95850.1"/>
    <property type="molecule type" value="Genomic_DNA"/>
</dbReference>
<evidence type="ECO:0000256" key="3">
    <source>
        <dbReference type="ARBA" id="ARBA00022741"/>
    </source>
</evidence>
<dbReference type="InterPro" id="IPR042213">
    <property type="entry name" value="NBD_C_sf"/>
</dbReference>
<evidence type="ECO:0000313" key="10">
    <source>
        <dbReference type="Proteomes" id="UP000325105"/>
    </source>
</evidence>
<evidence type="ECO:0000259" key="7">
    <source>
        <dbReference type="Pfam" id="PF07005"/>
    </source>
</evidence>
<accession>A0A5S5DIQ8</accession>
<name>A0A5S5DIQ8_9SPHI</name>
<dbReference type="InterPro" id="IPR010737">
    <property type="entry name" value="4-carb_acid_sugar_kinase_N"/>
</dbReference>
<comment type="similarity">
    <text evidence="1">Belongs to the four-carbon acid sugar kinase family.</text>
</comment>
<protein>
    <submittedName>
        <fullName evidence="9">Uncharacterized protein YgbK (DUF1537 family)</fullName>
    </submittedName>
</protein>
<dbReference type="Proteomes" id="UP000325105">
    <property type="component" value="Unassembled WGS sequence"/>
</dbReference>
<dbReference type="RefSeq" id="WP_148908532.1">
    <property type="nucleotide sequence ID" value="NZ_VNHX01000009.1"/>
</dbReference>
<dbReference type="InterPro" id="IPR037051">
    <property type="entry name" value="4-carb_acid_sugar_kinase_N_sf"/>
</dbReference>
<dbReference type="GO" id="GO:0005524">
    <property type="term" value="F:ATP binding"/>
    <property type="evidence" value="ECO:0007669"/>
    <property type="project" value="UniProtKB-KW"/>
</dbReference>
<feature type="domain" description="Four-carbon acid sugar kinase nucleotide binding" evidence="8">
    <location>
        <begin position="289"/>
        <end position="360"/>
    </location>
</feature>
<dbReference type="Pfam" id="PF07005">
    <property type="entry name" value="SBD_N"/>
    <property type="match status" value="1"/>
</dbReference>
<evidence type="ECO:0000256" key="6">
    <source>
        <dbReference type="ARBA" id="ARBA00023277"/>
    </source>
</evidence>
<feature type="domain" description="Four-carbon acid sugar kinase N-terminal" evidence="7">
    <location>
        <begin position="4"/>
        <end position="154"/>
    </location>
</feature>
<proteinExistence type="inferred from homology"/>
<dbReference type="Pfam" id="PF17042">
    <property type="entry name" value="NBD_C"/>
    <property type="match status" value="1"/>
</dbReference>
<keyword evidence="5" id="KW-0067">ATP-binding</keyword>
<organism evidence="9 10">
    <name type="scientific">Sphingobacterium allocomposti</name>
    <dbReference type="NCBI Taxonomy" id="415956"/>
    <lineage>
        <taxon>Bacteria</taxon>
        <taxon>Pseudomonadati</taxon>
        <taxon>Bacteroidota</taxon>
        <taxon>Sphingobacteriia</taxon>
        <taxon>Sphingobacteriales</taxon>
        <taxon>Sphingobacteriaceae</taxon>
        <taxon>Sphingobacterium</taxon>
    </lineage>
</organism>
<dbReference type="Gene3D" id="3.40.980.20">
    <property type="entry name" value="Four-carbon acid sugar kinase, nucleotide binding domain"/>
    <property type="match status" value="1"/>
</dbReference>
<evidence type="ECO:0000256" key="1">
    <source>
        <dbReference type="ARBA" id="ARBA00005715"/>
    </source>
</evidence>
<evidence type="ECO:0000256" key="2">
    <source>
        <dbReference type="ARBA" id="ARBA00022679"/>
    </source>
</evidence>
<dbReference type="InterPro" id="IPR031475">
    <property type="entry name" value="NBD_C"/>
</dbReference>
<evidence type="ECO:0000256" key="4">
    <source>
        <dbReference type="ARBA" id="ARBA00022777"/>
    </source>
</evidence>
<keyword evidence="10" id="KW-1185">Reference proteome</keyword>
<dbReference type="GO" id="GO:0016301">
    <property type="term" value="F:kinase activity"/>
    <property type="evidence" value="ECO:0007669"/>
    <property type="project" value="UniProtKB-KW"/>
</dbReference>
<dbReference type="AlphaFoldDB" id="A0A5S5DIQ8"/>
<dbReference type="Gene3D" id="3.40.50.10840">
    <property type="entry name" value="Putative sugar-binding, N-terminal domain"/>
    <property type="match status" value="1"/>
</dbReference>
<keyword evidence="4" id="KW-0418">Kinase</keyword>
<keyword evidence="6" id="KW-0119">Carbohydrate metabolism</keyword>
<evidence type="ECO:0000256" key="5">
    <source>
        <dbReference type="ARBA" id="ARBA00022840"/>
    </source>
</evidence>
<evidence type="ECO:0000313" key="9">
    <source>
        <dbReference type="EMBL" id="TYP95850.1"/>
    </source>
</evidence>
<evidence type="ECO:0000259" key="8">
    <source>
        <dbReference type="Pfam" id="PF17042"/>
    </source>
</evidence>